<organism evidence="2">
    <name type="scientific">bioreactor metagenome</name>
    <dbReference type="NCBI Taxonomy" id="1076179"/>
    <lineage>
        <taxon>unclassified sequences</taxon>
        <taxon>metagenomes</taxon>
        <taxon>ecological metagenomes</taxon>
    </lineage>
</organism>
<reference evidence="2" key="1">
    <citation type="submission" date="2019-08" db="EMBL/GenBank/DDBJ databases">
        <authorList>
            <person name="Kucharzyk K."/>
            <person name="Murdoch R.W."/>
            <person name="Higgins S."/>
            <person name="Loffler F."/>
        </authorList>
    </citation>
    <scope>NUCLEOTIDE SEQUENCE</scope>
</reference>
<feature type="region of interest" description="Disordered" evidence="1">
    <location>
        <begin position="283"/>
        <end position="305"/>
    </location>
</feature>
<gene>
    <name evidence="2" type="ORF">SDC9_138099</name>
</gene>
<comment type="caution">
    <text evidence="2">The sequence shown here is derived from an EMBL/GenBank/DDBJ whole genome shotgun (WGS) entry which is preliminary data.</text>
</comment>
<protein>
    <submittedName>
        <fullName evidence="2">Uncharacterized protein</fullName>
    </submittedName>
</protein>
<evidence type="ECO:0000256" key="1">
    <source>
        <dbReference type="SAM" id="MobiDB-lite"/>
    </source>
</evidence>
<sequence>MAIGRFAGFFVIALVVGFGDPEPGERFNPGGDIIAFAAQNLQQFLRRRPLFGVEREDGRTVLGAVVGPLAVALGGIVNFQKITAQFFIVGPARIVNHFHRFGMAGPAGADHRVGREGRLAAGVAADCGDDAGLIPEEFLHAPEAAAGENRAPQPRGTLGLENQRDGIHAVTHVLAGQFFAGEDMAEVSAAAAAADFGAFAVGIGGTFDRTGQCVVKRGPAAVGVEFVIGVVQWRAAASAGVQSGFGRMLITAGKWRFRTLVGNDPGFFGREFAIRRSQWRAHQTVPRQQKNPYADAAGCIHDSPS</sequence>
<evidence type="ECO:0000313" key="2">
    <source>
        <dbReference type="EMBL" id="MPM90975.1"/>
    </source>
</evidence>
<dbReference type="AlphaFoldDB" id="A0A645DP08"/>
<accession>A0A645DP08</accession>
<dbReference type="EMBL" id="VSSQ01038101">
    <property type="protein sequence ID" value="MPM90975.1"/>
    <property type="molecule type" value="Genomic_DNA"/>
</dbReference>
<name>A0A645DP08_9ZZZZ</name>
<proteinExistence type="predicted"/>